<dbReference type="OrthoDB" id="8613261at2"/>
<dbReference type="EMBL" id="CP044205">
    <property type="protein sequence ID" value="QFY42799.1"/>
    <property type="molecule type" value="Genomic_DNA"/>
</dbReference>
<accession>A0A5Q0BGY6</accession>
<proteinExistence type="predicted"/>
<dbReference type="Proteomes" id="UP000325755">
    <property type="component" value="Chromosome"/>
</dbReference>
<dbReference type="RefSeq" id="WP_153248791.1">
    <property type="nucleotide sequence ID" value="NZ_CP044205.1"/>
</dbReference>
<sequence length="140" mass="15482">MSKLRDRLQEEINKRGWTTSDLEKASRVPSTITDRFLSGKQGDPLGDAVERWAYGLGITETSLRGFDDPESTSESAAPPFDFNAYEVARLGRYRNAVAKTQAAVDLLLLPDAERNLLREDTLAAIILLEAEAALERGSNQ</sequence>
<reference evidence="1 2" key="1">
    <citation type="submission" date="2019-09" db="EMBL/GenBank/DDBJ databases">
        <title>Ecophysiology of the spiral-shaped methanotroph Methylospira mobilis as revealed by the complete genome sequence.</title>
        <authorList>
            <person name="Oshkin I.Y."/>
            <person name="Dedysh S.N."/>
            <person name="Miroshnikov K."/>
            <person name="Danilova O.V."/>
            <person name="Hakobyan A."/>
            <person name="Liesack W."/>
        </authorList>
    </citation>
    <scope>NUCLEOTIDE SEQUENCE [LARGE SCALE GENOMIC DNA]</scope>
    <source>
        <strain evidence="1 2">Shm1</strain>
    </source>
</reference>
<name>A0A5Q0BGY6_9GAMM</name>
<keyword evidence="2" id="KW-1185">Reference proteome</keyword>
<evidence type="ECO:0000313" key="1">
    <source>
        <dbReference type="EMBL" id="QFY42799.1"/>
    </source>
</evidence>
<evidence type="ECO:0000313" key="2">
    <source>
        <dbReference type="Proteomes" id="UP000325755"/>
    </source>
</evidence>
<dbReference type="AlphaFoldDB" id="A0A5Q0BGY6"/>
<dbReference type="InParanoid" id="A0A5Q0BGY6"/>
<organism evidence="1 2">
    <name type="scientific">Candidatus Methylospira mobilis</name>
    <dbReference type="NCBI Taxonomy" id="1808979"/>
    <lineage>
        <taxon>Bacteria</taxon>
        <taxon>Pseudomonadati</taxon>
        <taxon>Pseudomonadota</taxon>
        <taxon>Gammaproteobacteria</taxon>
        <taxon>Methylococcales</taxon>
        <taxon>Methylococcaceae</taxon>
        <taxon>Candidatus Methylospira</taxon>
    </lineage>
</organism>
<dbReference type="KEGG" id="mmob:F6R98_09345"/>
<gene>
    <name evidence="1" type="ORF">F6R98_09345</name>
</gene>
<protein>
    <submittedName>
        <fullName evidence="1">Uncharacterized protein</fullName>
    </submittedName>
</protein>